<feature type="domain" description="Ig-like" evidence="8">
    <location>
        <begin position="501"/>
        <end position="587"/>
    </location>
</feature>
<evidence type="ECO:0000256" key="5">
    <source>
        <dbReference type="ARBA" id="ARBA00023157"/>
    </source>
</evidence>
<dbReference type="CDD" id="cd00096">
    <property type="entry name" value="Ig"/>
    <property type="match status" value="1"/>
</dbReference>
<dbReference type="PROSITE" id="PS50835">
    <property type="entry name" value="IG_LIKE"/>
    <property type="match status" value="7"/>
</dbReference>
<evidence type="ECO:0000256" key="3">
    <source>
        <dbReference type="ARBA" id="ARBA00022737"/>
    </source>
</evidence>
<dbReference type="InterPro" id="IPR003598">
    <property type="entry name" value="Ig_sub2"/>
</dbReference>
<dbReference type="EMBL" id="MU826385">
    <property type="protein sequence ID" value="KAJ7376961.1"/>
    <property type="molecule type" value="Genomic_DNA"/>
</dbReference>
<dbReference type="Proteomes" id="UP001163046">
    <property type="component" value="Unassembled WGS sequence"/>
</dbReference>
<dbReference type="FunFam" id="2.60.40.10:FF:000005">
    <property type="entry name" value="Neuronal cell adhesion molecule"/>
    <property type="match status" value="1"/>
</dbReference>
<dbReference type="GO" id="GO:0098609">
    <property type="term" value="P:cell-cell adhesion"/>
    <property type="evidence" value="ECO:0007669"/>
    <property type="project" value="TreeGrafter"/>
</dbReference>
<gene>
    <name evidence="9" type="ORF">OS493_031233</name>
</gene>
<dbReference type="GO" id="GO:0005886">
    <property type="term" value="C:plasma membrane"/>
    <property type="evidence" value="ECO:0007669"/>
    <property type="project" value="UniProtKB-SubCell"/>
</dbReference>
<dbReference type="PANTHER" id="PTHR44170:SF54">
    <property type="entry name" value="FI24025P1"/>
    <property type="match status" value="1"/>
</dbReference>
<dbReference type="Pfam" id="PF13927">
    <property type="entry name" value="Ig_3"/>
    <property type="match status" value="4"/>
</dbReference>
<feature type="domain" description="Ig-like" evidence="8">
    <location>
        <begin position="212"/>
        <end position="300"/>
    </location>
</feature>
<feature type="domain" description="Ig-like" evidence="8">
    <location>
        <begin position="398"/>
        <end position="498"/>
    </location>
</feature>
<evidence type="ECO:0000256" key="1">
    <source>
        <dbReference type="ARBA" id="ARBA00004236"/>
    </source>
</evidence>
<feature type="domain" description="Ig-like" evidence="8">
    <location>
        <begin position="687"/>
        <end position="782"/>
    </location>
</feature>
<feature type="domain" description="Ig-like" evidence="8">
    <location>
        <begin position="11"/>
        <end position="104"/>
    </location>
</feature>
<evidence type="ECO:0000313" key="10">
    <source>
        <dbReference type="Proteomes" id="UP001163046"/>
    </source>
</evidence>
<dbReference type="Pfam" id="PF07679">
    <property type="entry name" value="I-set"/>
    <property type="match status" value="2"/>
</dbReference>
<evidence type="ECO:0000256" key="7">
    <source>
        <dbReference type="ARBA" id="ARBA00023319"/>
    </source>
</evidence>
<proteinExistence type="predicted"/>
<comment type="caution">
    <text evidence="9">The sequence shown here is derived from an EMBL/GenBank/DDBJ whole genome shotgun (WGS) entry which is preliminary data.</text>
</comment>
<dbReference type="AlphaFoldDB" id="A0A9X0CVD3"/>
<dbReference type="SMART" id="SM00408">
    <property type="entry name" value="IGc2"/>
    <property type="match status" value="7"/>
</dbReference>
<keyword evidence="6" id="KW-0325">Glycoprotein</keyword>
<dbReference type="InterPro" id="IPR003599">
    <property type="entry name" value="Ig_sub"/>
</dbReference>
<keyword evidence="5" id="KW-1015">Disulfide bond</keyword>
<dbReference type="OrthoDB" id="5981886at2759"/>
<dbReference type="InterPro" id="IPR036179">
    <property type="entry name" value="Ig-like_dom_sf"/>
</dbReference>
<protein>
    <recommendedName>
        <fullName evidence="8">Ig-like domain-containing protein</fullName>
    </recommendedName>
</protein>
<organism evidence="9 10">
    <name type="scientific">Desmophyllum pertusum</name>
    <dbReference type="NCBI Taxonomy" id="174260"/>
    <lineage>
        <taxon>Eukaryota</taxon>
        <taxon>Metazoa</taxon>
        <taxon>Cnidaria</taxon>
        <taxon>Anthozoa</taxon>
        <taxon>Hexacorallia</taxon>
        <taxon>Scleractinia</taxon>
        <taxon>Caryophylliina</taxon>
        <taxon>Caryophylliidae</taxon>
        <taxon>Desmophyllum</taxon>
    </lineage>
</organism>
<evidence type="ECO:0000256" key="2">
    <source>
        <dbReference type="ARBA" id="ARBA00022475"/>
    </source>
</evidence>
<keyword evidence="10" id="KW-1185">Reference proteome</keyword>
<dbReference type="InterPro" id="IPR013098">
    <property type="entry name" value="Ig_I-set"/>
</dbReference>
<keyword evidence="7" id="KW-0393">Immunoglobulin domain</keyword>
<keyword evidence="4" id="KW-0472">Membrane</keyword>
<dbReference type="PANTHER" id="PTHR44170">
    <property type="entry name" value="PROTEIN SIDEKICK"/>
    <property type="match status" value="1"/>
</dbReference>
<comment type="subcellular location">
    <subcellularLocation>
        <location evidence="1">Cell membrane</location>
    </subcellularLocation>
</comment>
<reference evidence="9" key="1">
    <citation type="submission" date="2023-01" db="EMBL/GenBank/DDBJ databases">
        <title>Genome assembly of the deep-sea coral Lophelia pertusa.</title>
        <authorList>
            <person name="Herrera S."/>
            <person name="Cordes E."/>
        </authorList>
    </citation>
    <scope>NUCLEOTIDE SEQUENCE</scope>
    <source>
        <strain evidence="9">USNM1676648</strain>
        <tissue evidence="9">Polyp</tissue>
    </source>
</reference>
<evidence type="ECO:0000256" key="4">
    <source>
        <dbReference type="ARBA" id="ARBA00023136"/>
    </source>
</evidence>
<evidence type="ECO:0000313" key="9">
    <source>
        <dbReference type="EMBL" id="KAJ7376961.1"/>
    </source>
</evidence>
<evidence type="ECO:0000256" key="6">
    <source>
        <dbReference type="ARBA" id="ARBA00023180"/>
    </source>
</evidence>
<accession>A0A9X0CVD3</accession>
<feature type="domain" description="Ig-like" evidence="8">
    <location>
        <begin position="594"/>
        <end position="682"/>
    </location>
</feature>
<keyword evidence="3" id="KW-0677">Repeat</keyword>
<dbReference type="InterPro" id="IPR013783">
    <property type="entry name" value="Ig-like_fold"/>
</dbReference>
<dbReference type="SMART" id="SM00409">
    <property type="entry name" value="IG"/>
    <property type="match status" value="7"/>
</dbReference>
<evidence type="ECO:0000259" key="8">
    <source>
        <dbReference type="PROSITE" id="PS50835"/>
    </source>
</evidence>
<dbReference type="InterPro" id="IPR007110">
    <property type="entry name" value="Ig-like_dom"/>
</dbReference>
<feature type="domain" description="Ig-like" evidence="8">
    <location>
        <begin position="304"/>
        <end position="392"/>
    </location>
</feature>
<dbReference type="Gene3D" id="2.60.40.10">
    <property type="entry name" value="Immunoglobulins"/>
    <property type="match status" value="8"/>
</dbReference>
<sequence length="820" mass="90005">MKLHVMSAEIPWALRFSEEPADTQFAHTRSAILNCKVEDRPRATITWQIARSGHVISSNITGVRHILPNGSLYFPAFSEASFRLSVHKADYQCIANNNVGTIISRIAKLRAVLQGLRARQLCNSRNTAVIKSVIPGHVRDYVRVVSWHDGLKLITLGGKHSLMPSGDLVITNVNDDEGKAMYYCTAVNILTGEKYFSNPAKLFLKDQQPSPPRILNKAFNITIQEGHTSMLQCLAEGYPVPAVEEYSWKKDGVTVQMGHRFSRFAGGSLRIEKTQFGDQGLYECTVKNSRGSTTLHMYLTVLVPLKFVVRPRRKVATVSSTAFGYIMECKVTGQPKPNITWLQNGKLFTGNDRISIKPNRLVFAVIYGKDLGVYQCIADNGREMVQSSAVLITAERTPSVTSSHQQVVLKPSESLSEWCIAFSQSRPEITWYLDDEQVYDGNGYTITSTLSAGGQQGDEGTQSTLEASSMNVRKSGEYKCIACNIGNCTSQVIRVYIDGTTNITSVPRDVNATRGQSVHLPCVAKGYPVPTVTWSKDGISIPFDQRQSVSDDNTLHISNVQRGDAGRYKCTAVNSDNKRDEGFVVVTVFELPDPKITPQQEWHEGRRVSLTCSSTTTGDGSLSIRWQKDGRNLVAIPNVINIVPIHGMSILGLLRLTAGDSGEYTCIASNKAGATSVSADMVVYVPPKFIPESVNHQQTITQVLKTFTTYLTCLTSGTPPARIDWSKKVDGGFVQVSMDKPRFRKMLNGTLVISNVSDADDGTYLCTAYNGVSDSRISRQVRLIVHAVPATIKTAPANTPAKVSDDVTITCVAEGNLPLT</sequence>
<keyword evidence="2" id="KW-1003">Cell membrane</keyword>
<name>A0A9X0CVD3_9CNID</name>
<dbReference type="SUPFAM" id="SSF48726">
    <property type="entry name" value="Immunoglobulin"/>
    <property type="match status" value="7"/>
</dbReference>